<evidence type="ECO:0000313" key="3">
    <source>
        <dbReference type="Proteomes" id="UP000077763"/>
    </source>
</evidence>
<evidence type="ECO:0000259" key="1">
    <source>
        <dbReference type="Pfam" id="PF19489"/>
    </source>
</evidence>
<proteinExistence type="predicted"/>
<dbReference type="Proteomes" id="UP000077763">
    <property type="component" value="Unassembled WGS sequence"/>
</dbReference>
<feature type="domain" description="Transglycosylase SLT" evidence="1">
    <location>
        <begin position="6"/>
        <end position="188"/>
    </location>
</feature>
<dbReference type="InterPro" id="IPR045795">
    <property type="entry name" value="SLT_4"/>
</dbReference>
<reference evidence="2 3" key="1">
    <citation type="submission" date="2016-03" db="EMBL/GenBank/DDBJ databases">
        <authorList>
            <person name="Ploux O."/>
        </authorList>
    </citation>
    <scope>NUCLEOTIDE SEQUENCE [LARGE SCALE GENOMIC DNA]</scope>
    <source>
        <strain evidence="2 3">R-45371</strain>
    </source>
</reference>
<dbReference type="Pfam" id="PF19489">
    <property type="entry name" value="SLT_4"/>
    <property type="match status" value="1"/>
</dbReference>
<sequence length="196" mass="22277">MKSRTICLASLAVLSACTTMPPKNPENICQIFREKDDWYQASLSSARRWGVPIAVQMAIINQESSFVADAQPPRPMILGIIPWFRASSAYGYPQAKDETWADYQQKAGNSWADREDFADSCDFVAWYCATSNRKLGIPTSDANKLYLTYHEGLGGYQRSSYLSKQWLMNTAQKVHQRALRYDAQLASCRQELEQKN</sequence>
<name>A0A177MAJ5_METMH</name>
<dbReference type="EMBL" id="LUUH01000062">
    <property type="protein sequence ID" value="OAI02343.1"/>
    <property type="molecule type" value="Genomic_DNA"/>
</dbReference>
<protein>
    <recommendedName>
        <fullName evidence="1">Transglycosylase SLT domain-containing protein</fullName>
    </recommendedName>
</protein>
<comment type="caution">
    <text evidence="2">The sequence shown here is derived from an EMBL/GenBank/DDBJ whole genome shotgun (WGS) entry which is preliminary data.</text>
</comment>
<organism evidence="2 3">
    <name type="scientific">Methylomonas methanica</name>
    <dbReference type="NCBI Taxonomy" id="421"/>
    <lineage>
        <taxon>Bacteria</taxon>
        <taxon>Pseudomonadati</taxon>
        <taxon>Pseudomonadota</taxon>
        <taxon>Gammaproteobacteria</taxon>
        <taxon>Methylococcales</taxon>
        <taxon>Methylococcaceae</taxon>
        <taxon>Methylomonas</taxon>
    </lineage>
</organism>
<dbReference type="CDD" id="cd00442">
    <property type="entry name" value="Lyz-like"/>
    <property type="match status" value="1"/>
</dbReference>
<dbReference type="Gene3D" id="1.10.530.10">
    <property type="match status" value="1"/>
</dbReference>
<dbReference type="AlphaFoldDB" id="A0A177MAJ5"/>
<dbReference type="InterPro" id="IPR023346">
    <property type="entry name" value="Lysozyme-like_dom_sf"/>
</dbReference>
<dbReference type="RefSeq" id="WP_064037288.1">
    <property type="nucleotide sequence ID" value="NZ_LUUH01000062.1"/>
</dbReference>
<dbReference type="PROSITE" id="PS51257">
    <property type="entry name" value="PROKAR_LIPOPROTEIN"/>
    <property type="match status" value="1"/>
</dbReference>
<evidence type="ECO:0000313" key="2">
    <source>
        <dbReference type="EMBL" id="OAI02343.1"/>
    </source>
</evidence>
<accession>A0A177MAJ5</accession>
<dbReference type="SUPFAM" id="SSF53955">
    <property type="entry name" value="Lysozyme-like"/>
    <property type="match status" value="1"/>
</dbReference>
<gene>
    <name evidence="2" type="ORF">A1353_16250</name>
</gene>